<dbReference type="InterPro" id="IPR008271">
    <property type="entry name" value="Ser/Thr_kinase_AS"/>
</dbReference>
<keyword evidence="6" id="KW-1185">Reference proteome</keyword>
<dbReference type="PANTHER" id="PTHR44167:SF24">
    <property type="entry name" value="SERINE_THREONINE-PROTEIN KINASE CHK2"/>
    <property type="match status" value="1"/>
</dbReference>
<comment type="caution">
    <text evidence="5">The sequence shown here is derived from an EMBL/GenBank/DDBJ whole genome shotgun (WGS) entry which is preliminary data.</text>
</comment>
<dbReference type="SUPFAM" id="SSF56112">
    <property type="entry name" value="Protein kinase-like (PK-like)"/>
    <property type="match status" value="1"/>
</dbReference>
<keyword evidence="1 3" id="KW-0547">Nucleotide-binding</keyword>
<sequence length="470" mass="54786">MTLKWDDKEQIGRGGNGKVYRVENTQGEVFAVKVLTRVKNNKAYKRFRDEIEIINQLDDVRGVIKIIEYNLPKKLNKGEIAYYLMPLATRLEDYLWGKRYEQFYSIILKLAETLVQLHELDITHRDIKPENILVVNDQPVFSDFGLAHFPKKEKVSSLTERIGAVWTIAPEMKRISSAAQFKKADIYSFAKTLWILITKQKQGFEGQYVEKSSISIENFVDLKINDHFGTFGEWRYESLILLESLIKDSTDNNPLNRPSALDFYSRLSDWYNTSSVLEKRNNYEWEHCLTRIFPISIPESSSWTNPKETHDILQLISKEYDQLNYSFLPEHGGIDIYKIDYAKEKDCLIINDYYVVNPKRLIFESMGNLDFSYFLLQLNDVSPLDIDNKNQIREALFLTEDGDYSMSQTKVKNKVQRYLGGSFVITRKTSILNKIRGNFDGHLGIHDKKTPKEYRALVQRLVTISNNTDS</sequence>
<evidence type="ECO:0000256" key="1">
    <source>
        <dbReference type="ARBA" id="ARBA00022741"/>
    </source>
</evidence>
<gene>
    <name evidence="5" type="ORF">ACFQ2E_11655</name>
</gene>
<feature type="binding site" evidence="3">
    <location>
        <position position="33"/>
    </location>
    <ligand>
        <name>ATP</name>
        <dbReference type="ChEBI" id="CHEBI:30616"/>
    </ligand>
</feature>
<dbReference type="PANTHER" id="PTHR44167">
    <property type="entry name" value="OVARIAN-SPECIFIC SERINE/THREONINE-PROTEIN KINASE LOK-RELATED"/>
    <property type="match status" value="1"/>
</dbReference>
<dbReference type="PROSITE" id="PS50011">
    <property type="entry name" value="PROTEIN_KINASE_DOM"/>
    <property type="match status" value="1"/>
</dbReference>
<dbReference type="GO" id="GO:0016301">
    <property type="term" value="F:kinase activity"/>
    <property type="evidence" value="ECO:0007669"/>
    <property type="project" value="UniProtKB-KW"/>
</dbReference>
<dbReference type="Gene3D" id="1.10.510.10">
    <property type="entry name" value="Transferase(Phosphotransferase) domain 1"/>
    <property type="match status" value="1"/>
</dbReference>
<name>A0ABW3RDY2_9FLAO</name>
<keyword evidence="5" id="KW-0418">Kinase</keyword>
<dbReference type="InterPro" id="IPR011009">
    <property type="entry name" value="Kinase-like_dom_sf"/>
</dbReference>
<evidence type="ECO:0000256" key="2">
    <source>
        <dbReference type="ARBA" id="ARBA00022840"/>
    </source>
</evidence>
<dbReference type="Gene3D" id="3.30.200.20">
    <property type="entry name" value="Phosphorylase Kinase, domain 1"/>
    <property type="match status" value="1"/>
</dbReference>
<dbReference type="PROSITE" id="PS00108">
    <property type="entry name" value="PROTEIN_KINASE_ST"/>
    <property type="match status" value="1"/>
</dbReference>
<evidence type="ECO:0000256" key="3">
    <source>
        <dbReference type="PROSITE-ProRule" id="PRU10141"/>
    </source>
</evidence>
<dbReference type="PROSITE" id="PS00107">
    <property type="entry name" value="PROTEIN_KINASE_ATP"/>
    <property type="match status" value="1"/>
</dbReference>
<reference evidence="6" key="1">
    <citation type="journal article" date="2019" name="Int. J. Syst. Evol. Microbiol.">
        <title>The Global Catalogue of Microorganisms (GCM) 10K type strain sequencing project: providing services to taxonomists for standard genome sequencing and annotation.</title>
        <authorList>
            <consortium name="The Broad Institute Genomics Platform"/>
            <consortium name="The Broad Institute Genome Sequencing Center for Infectious Disease"/>
            <person name="Wu L."/>
            <person name="Ma J."/>
        </authorList>
    </citation>
    <scope>NUCLEOTIDE SEQUENCE [LARGE SCALE GENOMIC DNA]</scope>
    <source>
        <strain evidence="6">CCUG 63246</strain>
    </source>
</reference>
<feature type="domain" description="Protein kinase" evidence="4">
    <location>
        <begin position="5"/>
        <end position="271"/>
    </location>
</feature>
<evidence type="ECO:0000259" key="4">
    <source>
        <dbReference type="PROSITE" id="PS50011"/>
    </source>
</evidence>
<dbReference type="InterPro" id="IPR017441">
    <property type="entry name" value="Protein_kinase_ATP_BS"/>
</dbReference>
<proteinExistence type="predicted"/>
<organism evidence="5 6">
    <name type="scientific">Hwangdonia seohaensis</name>
    <dbReference type="NCBI Taxonomy" id="1240727"/>
    <lineage>
        <taxon>Bacteria</taxon>
        <taxon>Pseudomonadati</taxon>
        <taxon>Bacteroidota</taxon>
        <taxon>Flavobacteriia</taxon>
        <taxon>Flavobacteriales</taxon>
        <taxon>Flavobacteriaceae</taxon>
        <taxon>Hwangdonia</taxon>
    </lineage>
</organism>
<protein>
    <submittedName>
        <fullName evidence="5">Protein kinase</fullName>
    </submittedName>
</protein>
<dbReference type="EMBL" id="JBHTLJ010000003">
    <property type="protein sequence ID" value="MFD1163078.1"/>
    <property type="molecule type" value="Genomic_DNA"/>
</dbReference>
<dbReference type="InterPro" id="IPR000719">
    <property type="entry name" value="Prot_kinase_dom"/>
</dbReference>
<keyword evidence="2 3" id="KW-0067">ATP-binding</keyword>
<accession>A0ABW3RDY2</accession>
<dbReference type="Pfam" id="PF00069">
    <property type="entry name" value="Pkinase"/>
    <property type="match status" value="1"/>
</dbReference>
<dbReference type="SMART" id="SM00220">
    <property type="entry name" value="S_TKc"/>
    <property type="match status" value="1"/>
</dbReference>
<evidence type="ECO:0000313" key="5">
    <source>
        <dbReference type="EMBL" id="MFD1163078.1"/>
    </source>
</evidence>
<dbReference type="RefSeq" id="WP_311940156.1">
    <property type="nucleotide sequence ID" value="NZ_JAVSCK010000003.1"/>
</dbReference>
<keyword evidence="5" id="KW-0808">Transferase</keyword>
<dbReference type="Proteomes" id="UP001597163">
    <property type="component" value="Unassembled WGS sequence"/>
</dbReference>
<evidence type="ECO:0000313" key="6">
    <source>
        <dbReference type="Proteomes" id="UP001597163"/>
    </source>
</evidence>